<organism evidence="1 2">
    <name type="scientific">Pedobacter fastidiosus</name>
    <dbReference type="NCBI Taxonomy" id="2765361"/>
    <lineage>
        <taxon>Bacteria</taxon>
        <taxon>Pseudomonadati</taxon>
        <taxon>Bacteroidota</taxon>
        <taxon>Sphingobacteriia</taxon>
        <taxon>Sphingobacteriales</taxon>
        <taxon>Sphingobacteriaceae</taxon>
        <taxon>Pedobacter</taxon>
    </lineage>
</organism>
<dbReference type="Proteomes" id="UP000652755">
    <property type="component" value="Unassembled WGS sequence"/>
</dbReference>
<accession>A0ABR7KWK2</accession>
<dbReference type="RefSeq" id="WP_187072918.1">
    <property type="nucleotide sequence ID" value="NZ_JBHRVK010000001.1"/>
</dbReference>
<dbReference type="EMBL" id="JACRYL010000021">
    <property type="protein sequence ID" value="MBC6112499.1"/>
    <property type="molecule type" value="Genomic_DNA"/>
</dbReference>
<protein>
    <submittedName>
        <fullName evidence="1">Uncharacterized protein</fullName>
    </submittedName>
</protein>
<name>A0ABR7KWK2_9SPHI</name>
<comment type="caution">
    <text evidence="1">The sequence shown here is derived from an EMBL/GenBank/DDBJ whole genome shotgun (WGS) entry which is preliminary data.</text>
</comment>
<evidence type="ECO:0000313" key="2">
    <source>
        <dbReference type="Proteomes" id="UP000652755"/>
    </source>
</evidence>
<sequence length="113" mass="12922">MQKSLIIEYRAAFRRFSSADIFSPSELDYFSGVYGNLFSVSLNNLDELATVLTVSQLRMSDDERLRAIDRIYASSVDRLSFLKKFNNDASLLMLQRKRARSEVAGLQGLYKNP</sequence>
<proteinExistence type="predicted"/>
<keyword evidence="2" id="KW-1185">Reference proteome</keyword>
<gene>
    <name evidence="1" type="ORF">H7U22_18915</name>
</gene>
<reference evidence="1 2" key="1">
    <citation type="submission" date="2020-08" db="EMBL/GenBank/DDBJ databases">
        <authorList>
            <person name="Sun Q."/>
            <person name="Inoue M."/>
        </authorList>
    </citation>
    <scope>NUCLEOTIDE SEQUENCE [LARGE SCALE GENOMIC DNA]</scope>
    <source>
        <strain evidence="1 2">CCM 8938</strain>
    </source>
</reference>
<evidence type="ECO:0000313" key="1">
    <source>
        <dbReference type="EMBL" id="MBC6112499.1"/>
    </source>
</evidence>